<dbReference type="PRINTS" id="PR00368">
    <property type="entry name" value="FADPNR"/>
</dbReference>
<evidence type="ECO:0000256" key="2">
    <source>
        <dbReference type="SAM" id="Phobius"/>
    </source>
</evidence>
<feature type="domain" description="FAD/NAD(P)-binding" evidence="3">
    <location>
        <begin position="271"/>
        <end position="410"/>
    </location>
</feature>
<gene>
    <name evidence="5" type="ORF">M7I_6693</name>
</gene>
<dbReference type="InParanoid" id="H0EV98"/>
<evidence type="ECO:0000256" key="1">
    <source>
        <dbReference type="SAM" id="MobiDB-lite"/>
    </source>
</evidence>
<name>H0EV98_GLAL7</name>
<dbReference type="PRINTS" id="PR00469">
    <property type="entry name" value="PNDRDTASEII"/>
</dbReference>
<sequence length="588" mass="64304">MASANDGKLLQNLETELPPINSLPALDGNQDPLLLNDDDPLEIFHSALGIPPPKPVTPKPERNLPGRKRPLPPDAKEPKQPKISTKNQGVYKSVLSNEQWTRFVYQSCDALLTFCMFLQIIVGASVTAFGAGDVDHTIITVFGATNTAVASLLAVLKSKGMPNRLRQDWNGWRELREYIEEKEREIDMRIQGHGEGLPPLDIWGTLYLVVDRQLSSFSSLYEVLLATMKSVISFALAVFVATSNANPITLDPRSIPGPSYDIGPASNGSSFDVIIIGGGPAGLSALSGLARVRRNALLIDSAEYRNAETRHLHDMIGYDHTVPAAFRAAAREGISKYPTATMQNGTVVSITSPDNGTTFITTDSNGQIYTSKKVVLATGLRDILPDTPGIKEAWSRGIYWCPWCDGYEHRDQRFGILGSILDVVGTVFEVITLNKDIIAFVNGTWTPENVEILNTKRPGWQQQLSSTGYNIQIINTTITSITRIQDGALVNDPNTDSEFDRFNVNLEGGSFIERDVFMTNFPSKQRSYLGTEIGVQVYGEKMIIDPASMRAATGVWAVGDANSDNSTNVPHALYTGKKAAVVIHDLTP</sequence>
<evidence type="ECO:0000259" key="4">
    <source>
        <dbReference type="Pfam" id="PF18142"/>
    </source>
</evidence>
<proteinExistence type="predicted"/>
<dbReference type="Pfam" id="PF07992">
    <property type="entry name" value="Pyr_redox_2"/>
    <property type="match status" value="1"/>
</dbReference>
<keyword evidence="2" id="KW-0812">Transmembrane</keyword>
<reference evidence="5 6" key="1">
    <citation type="journal article" date="2012" name="Eukaryot. Cell">
        <title>Genome sequence of the fungus Glarea lozoyensis: the first genome sequence of a species from the Helotiaceae family.</title>
        <authorList>
            <person name="Youssar L."/>
            <person name="Gruening B.A."/>
            <person name="Erxleben A."/>
            <person name="Guenther S."/>
            <person name="Huettel W."/>
        </authorList>
    </citation>
    <scope>NUCLEOTIDE SEQUENCE [LARGE SCALE GENOMIC DNA]</scope>
    <source>
        <strain evidence="6">ATCC 74030 / MF5533</strain>
    </source>
</reference>
<dbReference type="PANTHER" id="PTHR38793:SF3">
    <property type="entry name" value="SMODS AND SLOG-ASSOCIATING 2TM EFFECTOR DOMAIN-CONTAINING PROTEIN"/>
    <property type="match status" value="1"/>
</dbReference>
<feature type="transmembrane region" description="Helical" evidence="2">
    <location>
        <begin position="137"/>
        <end position="156"/>
    </location>
</feature>
<dbReference type="EMBL" id="AGUE01000189">
    <property type="protein sequence ID" value="EHK97540.1"/>
    <property type="molecule type" value="Genomic_DNA"/>
</dbReference>
<comment type="caution">
    <text evidence="5">The sequence shown here is derived from an EMBL/GenBank/DDBJ whole genome shotgun (WGS) entry which is preliminary data.</text>
</comment>
<dbReference type="Proteomes" id="UP000005446">
    <property type="component" value="Unassembled WGS sequence"/>
</dbReference>
<protein>
    <submittedName>
        <fullName evidence="5">Putative Alkyl hydroperoxide reductase subunit F</fullName>
    </submittedName>
</protein>
<dbReference type="NCBIfam" id="NF033635">
    <property type="entry name" value="SLATT_fungal"/>
    <property type="match status" value="1"/>
</dbReference>
<dbReference type="HOGENOM" id="CLU_463839_0_0_1"/>
<keyword evidence="2" id="KW-0472">Membrane</keyword>
<dbReference type="InterPro" id="IPR023753">
    <property type="entry name" value="FAD/NAD-binding_dom"/>
</dbReference>
<accession>H0EV98</accession>
<dbReference type="AlphaFoldDB" id="H0EV98"/>
<dbReference type="Gene3D" id="3.50.50.60">
    <property type="entry name" value="FAD/NAD(P)-binding domain"/>
    <property type="match status" value="2"/>
</dbReference>
<dbReference type="InterPro" id="IPR036188">
    <property type="entry name" value="FAD/NAD-bd_sf"/>
</dbReference>
<dbReference type="PANTHER" id="PTHR38793">
    <property type="entry name" value="SLATT_FUNGAL DOMAIN-CONTAINING PROTEIN-RELATED"/>
    <property type="match status" value="1"/>
</dbReference>
<keyword evidence="6" id="KW-1185">Reference proteome</keyword>
<evidence type="ECO:0000313" key="5">
    <source>
        <dbReference type="EMBL" id="EHK97540.1"/>
    </source>
</evidence>
<dbReference type="GO" id="GO:0016491">
    <property type="term" value="F:oxidoreductase activity"/>
    <property type="evidence" value="ECO:0007669"/>
    <property type="project" value="InterPro"/>
</dbReference>
<organism evidence="5 6">
    <name type="scientific">Glarea lozoyensis (strain ATCC 74030 / MF5533)</name>
    <dbReference type="NCBI Taxonomy" id="1104152"/>
    <lineage>
        <taxon>Eukaryota</taxon>
        <taxon>Fungi</taxon>
        <taxon>Dikarya</taxon>
        <taxon>Ascomycota</taxon>
        <taxon>Pezizomycotina</taxon>
        <taxon>Leotiomycetes</taxon>
        <taxon>Helotiales</taxon>
        <taxon>Helotiaceae</taxon>
        <taxon>Glarea</taxon>
    </lineage>
</organism>
<feature type="transmembrane region" description="Helical" evidence="2">
    <location>
        <begin position="220"/>
        <end position="241"/>
    </location>
</feature>
<dbReference type="SUPFAM" id="SSF51905">
    <property type="entry name" value="FAD/NAD(P)-binding domain"/>
    <property type="match status" value="1"/>
</dbReference>
<feature type="transmembrane region" description="Helical" evidence="2">
    <location>
        <begin position="110"/>
        <end position="131"/>
    </location>
</feature>
<evidence type="ECO:0000313" key="6">
    <source>
        <dbReference type="Proteomes" id="UP000005446"/>
    </source>
</evidence>
<feature type="region of interest" description="Disordered" evidence="1">
    <location>
        <begin position="44"/>
        <end position="85"/>
    </location>
</feature>
<keyword evidence="2" id="KW-1133">Transmembrane helix</keyword>
<dbReference type="InterPro" id="IPR041622">
    <property type="entry name" value="SLATT_fungi"/>
</dbReference>
<feature type="domain" description="SMODS and SLOG-associating 2TM effector" evidence="4">
    <location>
        <begin position="94"/>
        <end position="190"/>
    </location>
</feature>
<dbReference type="Pfam" id="PF18142">
    <property type="entry name" value="SLATT_fungal"/>
    <property type="match status" value="1"/>
</dbReference>
<dbReference type="OrthoDB" id="10260355at2759"/>
<evidence type="ECO:0000259" key="3">
    <source>
        <dbReference type="Pfam" id="PF07992"/>
    </source>
</evidence>